<sequence>MAAPLYSTESGLLWHAGQILISCVGLPARGKTHVSHSLERYLRWLGVRTEVFSLGDYRREVLGPSSMLPSDYFSDAGNRTPETEKLRLKVKDGLESEIMKFFEIKRGQVAIYDANNGTKAQRQNLRAKFEAIGVHIMFIEMVCERKEIIEANIRAVKLSSPDYRGWNPDAAVRDYWRRIADHEKKFETIEQPSFPYVKVINVGERIIVNNISGYLQSRIVFFLMNIHNRFRTVWFARSGKSVVEHSYKADSGLSEEGEEYAEKLASFIIQTRKQLPTLRRQAGDTKTQQRDLTVWTSARKRCIETTMPFQQLGYRVVAKTQMIEINPGVIDGLSPEEIQQKYPEEHKKSLETPYAHRYPRAESFHDLSVRLEPVIFELEREPNDLLCIGHASVLRCLFAYLKGLAPQDIPKIDLKRGDVIEVTPTAYGVSSKTHRFWSARGDPLTIGDESFQYGSPAKSLFSFADQREKQQAADDDMTARYEKLGTSENVSTQ</sequence>
<dbReference type="SMART" id="SM00855">
    <property type="entry name" value="PGAM"/>
    <property type="match status" value="1"/>
</dbReference>
<dbReference type="InParanoid" id="G7DVG3"/>
<dbReference type="GO" id="GO:0003873">
    <property type="term" value="F:6-phosphofructo-2-kinase activity"/>
    <property type="evidence" value="ECO:0007669"/>
    <property type="project" value="InterPro"/>
</dbReference>
<dbReference type="PRINTS" id="PR00991">
    <property type="entry name" value="6PFRUCTKNASE"/>
</dbReference>
<dbReference type="Gene3D" id="3.40.50.1240">
    <property type="entry name" value="Phosphoglycerate mutase-like"/>
    <property type="match status" value="1"/>
</dbReference>
<evidence type="ECO:0000256" key="1">
    <source>
        <dbReference type="ARBA" id="ARBA00022741"/>
    </source>
</evidence>
<dbReference type="HOGENOM" id="CLU_006383_0_0_1"/>
<dbReference type="SUPFAM" id="SSF53254">
    <property type="entry name" value="Phosphoglycerate mutase-like"/>
    <property type="match status" value="1"/>
</dbReference>
<evidence type="ECO:0000313" key="5">
    <source>
        <dbReference type="Proteomes" id="UP000009131"/>
    </source>
</evidence>
<accession>G7DVG3</accession>
<reference evidence="4 5" key="2">
    <citation type="journal article" date="2012" name="Open Biol.">
        <title>Characteristics of nucleosomes and linker DNA regions on the genome of the basidiomycete Mixia osmundae revealed by mono- and dinucleosome mapping.</title>
        <authorList>
            <person name="Nishida H."/>
            <person name="Kondo S."/>
            <person name="Matsumoto T."/>
            <person name="Suzuki Y."/>
            <person name="Yoshikawa H."/>
            <person name="Taylor T.D."/>
            <person name="Sugiyama J."/>
        </authorList>
    </citation>
    <scope>NUCLEOTIDE SEQUENCE [LARGE SCALE GENOMIC DNA]</scope>
    <source>
        <strain evidence="5">CBS 9802 / IAM 14324 / JCM 22182 / KY 12970</strain>
    </source>
</reference>
<protein>
    <recommendedName>
        <fullName evidence="3">6-phosphofructo-2-kinase domain-containing protein</fullName>
    </recommendedName>
</protein>
<organism evidence="4 5">
    <name type="scientific">Mixia osmundae (strain CBS 9802 / IAM 14324 / JCM 22182 / KY 12970)</name>
    <dbReference type="NCBI Taxonomy" id="764103"/>
    <lineage>
        <taxon>Eukaryota</taxon>
        <taxon>Fungi</taxon>
        <taxon>Dikarya</taxon>
        <taxon>Basidiomycota</taxon>
        <taxon>Pucciniomycotina</taxon>
        <taxon>Mixiomycetes</taxon>
        <taxon>Mixiales</taxon>
        <taxon>Mixiaceae</taxon>
        <taxon>Mixia</taxon>
    </lineage>
</organism>
<comment type="caution">
    <text evidence="4">The sequence shown here is derived from an EMBL/GenBank/DDBJ whole genome shotgun (WGS) entry which is preliminary data.</text>
</comment>
<dbReference type="STRING" id="764103.G7DVG3"/>
<keyword evidence="2" id="KW-0067">ATP-binding</keyword>
<dbReference type="OrthoDB" id="267323at2759"/>
<dbReference type="SUPFAM" id="SSF52540">
    <property type="entry name" value="P-loop containing nucleoside triphosphate hydrolases"/>
    <property type="match status" value="1"/>
</dbReference>
<keyword evidence="1" id="KW-0547">Nucleotide-binding</keyword>
<dbReference type="GO" id="GO:0005829">
    <property type="term" value="C:cytosol"/>
    <property type="evidence" value="ECO:0007669"/>
    <property type="project" value="TreeGrafter"/>
</dbReference>
<dbReference type="FunCoup" id="G7DVG3">
    <property type="interactions" value="169"/>
</dbReference>
<name>G7DVG3_MIXOS</name>
<dbReference type="Pfam" id="PF01591">
    <property type="entry name" value="6PF2K"/>
    <property type="match status" value="1"/>
</dbReference>
<dbReference type="FunFam" id="3.40.50.300:FF:001280">
    <property type="entry name" value="Related to 6-phosphofructo-2-kinase"/>
    <property type="match status" value="1"/>
</dbReference>
<dbReference type="PANTHER" id="PTHR10606:SF39">
    <property type="entry name" value="6-PHOSPHOFRUCTO-2-KINASE_FRUCTOSE-2,6-BISPHOSPHATASE YLR345W-RELATED"/>
    <property type="match status" value="1"/>
</dbReference>
<dbReference type="eggNOG" id="KOG0234">
    <property type="taxonomic scope" value="Eukaryota"/>
</dbReference>
<dbReference type="Pfam" id="PF00300">
    <property type="entry name" value="His_Phos_1"/>
    <property type="match status" value="1"/>
</dbReference>
<keyword evidence="5" id="KW-1185">Reference proteome</keyword>
<dbReference type="InterPro" id="IPR013078">
    <property type="entry name" value="His_Pase_superF_clade-1"/>
</dbReference>
<dbReference type="InterPro" id="IPR029033">
    <property type="entry name" value="His_PPase_superfam"/>
</dbReference>
<evidence type="ECO:0000256" key="2">
    <source>
        <dbReference type="ARBA" id="ARBA00022840"/>
    </source>
</evidence>
<dbReference type="Gene3D" id="3.40.50.300">
    <property type="entry name" value="P-loop containing nucleotide triphosphate hydrolases"/>
    <property type="match status" value="1"/>
</dbReference>
<reference evidence="4 5" key="1">
    <citation type="journal article" date="2011" name="J. Gen. Appl. Microbiol.">
        <title>Draft genome sequencing of the enigmatic basidiomycete Mixia osmundae.</title>
        <authorList>
            <person name="Nishida H."/>
            <person name="Nagatsuka Y."/>
            <person name="Sugiyama J."/>
        </authorList>
    </citation>
    <scope>NUCLEOTIDE SEQUENCE [LARGE SCALE GENOMIC DNA]</scope>
    <source>
        <strain evidence="5">CBS 9802 / IAM 14324 / JCM 22182 / KY 12970</strain>
    </source>
</reference>
<dbReference type="InterPro" id="IPR003094">
    <property type="entry name" value="6Pfruct_kin"/>
</dbReference>
<dbReference type="CDD" id="cd07067">
    <property type="entry name" value="HP_PGM_like"/>
    <property type="match status" value="1"/>
</dbReference>
<dbReference type="GO" id="GO:0006000">
    <property type="term" value="P:fructose metabolic process"/>
    <property type="evidence" value="ECO:0007669"/>
    <property type="project" value="InterPro"/>
</dbReference>
<dbReference type="Proteomes" id="UP000009131">
    <property type="component" value="Unassembled WGS sequence"/>
</dbReference>
<dbReference type="EMBL" id="BABT02000039">
    <property type="protein sequence ID" value="GAA94573.1"/>
    <property type="molecule type" value="Genomic_DNA"/>
</dbReference>
<dbReference type="PIRSF" id="PIRSF000709">
    <property type="entry name" value="6PFK_2-Ptase"/>
    <property type="match status" value="1"/>
</dbReference>
<dbReference type="GO" id="GO:0004331">
    <property type="term" value="F:fructose-2,6-bisphosphate 2-phosphatase activity"/>
    <property type="evidence" value="ECO:0007669"/>
    <property type="project" value="TreeGrafter"/>
</dbReference>
<feature type="domain" description="6-phosphofructo-2-kinase" evidence="3">
    <location>
        <begin position="15"/>
        <end position="228"/>
    </location>
</feature>
<dbReference type="GO" id="GO:0005524">
    <property type="term" value="F:ATP binding"/>
    <property type="evidence" value="ECO:0007669"/>
    <property type="project" value="UniProtKB-KW"/>
</dbReference>
<evidence type="ECO:0000259" key="3">
    <source>
        <dbReference type="Pfam" id="PF01591"/>
    </source>
</evidence>
<dbReference type="AlphaFoldDB" id="G7DVG3"/>
<evidence type="ECO:0000313" key="4">
    <source>
        <dbReference type="EMBL" id="GAA94573.1"/>
    </source>
</evidence>
<dbReference type="GO" id="GO:0006003">
    <property type="term" value="P:fructose 2,6-bisphosphate metabolic process"/>
    <property type="evidence" value="ECO:0007669"/>
    <property type="project" value="InterPro"/>
</dbReference>
<proteinExistence type="predicted"/>
<gene>
    <name evidence="4" type="primary">Mo01225</name>
    <name evidence="4" type="ORF">E5Q_01225</name>
</gene>
<dbReference type="InterPro" id="IPR027417">
    <property type="entry name" value="P-loop_NTPase"/>
</dbReference>
<dbReference type="InterPro" id="IPR013079">
    <property type="entry name" value="6Phosfructo_kin"/>
</dbReference>
<dbReference type="PANTHER" id="PTHR10606">
    <property type="entry name" value="6-PHOSPHOFRUCTO-2-KINASE/FRUCTOSE-2,6-BISPHOSPHATASE"/>
    <property type="match status" value="1"/>
</dbReference>